<comment type="caution">
    <text evidence="9">The sequence shown here is derived from an EMBL/GenBank/DDBJ whole genome shotgun (WGS) entry which is preliminary data.</text>
</comment>
<dbReference type="EMBL" id="JAGGKT010000002">
    <property type="protein sequence ID" value="MBP1931355.1"/>
    <property type="molecule type" value="Genomic_DNA"/>
</dbReference>
<keyword evidence="10" id="KW-1185">Reference proteome</keyword>
<evidence type="ECO:0000256" key="3">
    <source>
        <dbReference type="ARBA" id="ARBA00022475"/>
    </source>
</evidence>
<dbReference type="SUPFAM" id="SSF161098">
    <property type="entry name" value="MetI-like"/>
    <property type="match status" value="1"/>
</dbReference>
<comment type="similarity">
    <text evidence="7">Belongs to the binding-protein-dependent transport system permease family.</text>
</comment>
<protein>
    <submittedName>
        <fullName evidence="9">Multiple sugar transport system permease protein</fullName>
    </submittedName>
</protein>
<dbReference type="CDD" id="cd06261">
    <property type="entry name" value="TM_PBP2"/>
    <property type="match status" value="1"/>
</dbReference>
<feature type="transmembrane region" description="Helical" evidence="7">
    <location>
        <begin position="220"/>
        <end position="242"/>
    </location>
</feature>
<dbReference type="InterPro" id="IPR035906">
    <property type="entry name" value="MetI-like_sf"/>
</dbReference>
<feature type="transmembrane region" description="Helical" evidence="7">
    <location>
        <begin position="279"/>
        <end position="301"/>
    </location>
</feature>
<keyword evidence="5 7" id="KW-1133">Transmembrane helix</keyword>
<evidence type="ECO:0000256" key="1">
    <source>
        <dbReference type="ARBA" id="ARBA00004651"/>
    </source>
</evidence>
<dbReference type="PANTHER" id="PTHR43227">
    <property type="entry name" value="BLL4140 PROTEIN"/>
    <property type="match status" value="1"/>
</dbReference>
<sequence>MQPRLEEESRLNLSYRPKKYIKKHGVAYLFMLPAIFFLIILFVLPFIEVFKMSFYSVNLLNPEAEAFIFLDNFISALSDPTFYQYLYQGLIWTFGSVIGEYIVGIVTAILLNQNIRGKTFFRAIIFIPWLVPIVVAAMTWRWILNPDFGIFNVMLVKVGILDESINWLGTAGTAMLAVIFVNVWRTFPFYTVTLLAGLQSIPKEILEAAEIDGAGIWQRFWYIILPSLKGVSAVIIILHVIWTFNNFDFIWLLTEGGPLHATETLAITTYLEAFEKYHFGQASALSSIMILILIGIIIAYFKVEKKQNNG</sequence>
<dbReference type="RefSeq" id="WP_209809422.1">
    <property type="nucleotide sequence ID" value="NZ_JAGGKT010000002.1"/>
</dbReference>
<evidence type="ECO:0000256" key="4">
    <source>
        <dbReference type="ARBA" id="ARBA00022692"/>
    </source>
</evidence>
<dbReference type="Pfam" id="PF00528">
    <property type="entry name" value="BPD_transp_1"/>
    <property type="match status" value="1"/>
</dbReference>
<keyword evidence="4 7" id="KW-0812">Transmembrane</keyword>
<keyword evidence="2 7" id="KW-0813">Transport</keyword>
<evidence type="ECO:0000313" key="10">
    <source>
        <dbReference type="Proteomes" id="UP001519343"/>
    </source>
</evidence>
<comment type="subcellular location">
    <subcellularLocation>
        <location evidence="1 7">Cell membrane</location>
        <topology evidence="1 7">Multi-pass membrane protein</topology>
    </subcellularLocation>
</comment>
<keyword evidence="9" id="KW-0762">Sugar transport</keyword>
<evidence type="ECO:0000256" key="5">
    <source>
        <dbReference type="ARBA" id="ARBA00022989"/>
    </source>
</evidence>
<keyword evidence="6 7" id="KW-0472">Membrane</keyword>
<evidence type="ECO:0000256" key="7">
    <source>
        <dbReference type="RuleBase" id="RU363032"/>
    </source>
</evidence>
<feature type="transmembrane region" description="Helical" evidence="7">
    <location>
        <begin position="90"/>
        <end position="111"/>
    </location>
</feature>
<accession>A0ABS4GM55</accession>
<proteinExistence type="inferred from homology"/>
<dbReference type="InterPro" id="IPR050809">
    <property type="entry name" value="UgpAE/MalFG_permease"/>
</dbReference>
<feature type="transmembrane region" description="Helical" evidence="7">
    <location>
        <begin position="123"/>
        <end position="144"/>
    </location>
</feature>
<name>A0ABS4GM55_9BACL</name>
<reference evidence="9 10" key="1">
    <citation type="submission" date="2021-03" db="EMBL/GenBank/DDBJ databases">
        <title>Genomic Encyclopedia of Type Strains, Phase IV (KMG-IV): sequencing the most valuable type-strain genomes for metagenomic binning, comparative biology and taxonomic classification.</title>
        <authorList>
            <person name="Goeker M."/>
        </authorList>
    </citation>
    <scope>NUCLEOTIDE SEQUENCE [LARGE SCALE GENOMIC DNA]</scope>
    <source>
        <strain evidence="9 10">DSM 24738</strain>
    </source>
</reference>
<evidence type="ECO:0000313" key="9">
    <source>
        <dbReference type="EMBL" id="MBP1931355.1"/>
    </source>
</evidence>
<keyword evidence="3" id="KW-1003">Cell membrane</keyword>
<evidence type="ECO:0000256" key="6">
    <source>
        <dbReference type="ARBA" id="ARBA00023136"/>
    </source>
</evidence>
<dbReference type="Gene3D" id="1.10.3720.10">
    <property type="entry name" value="MetI-like"/>
    <property type="match status" value="1"/>
</dbReference>
<dbReference type="Proteomes" id="UP001519343">
    <property type="component" value="Unassembled WGS sequence"/>
</dbReference>
<gene>
    <name evidence="9" type="ORF">J2Z37_001352</name>
</gene>
<organism evidence="9 10">
    <name type="scientific">Ammoniphilus resinae</name>
    <dbReference type="NCBI Taxonomy" id="861532"/>
    <lineage>
        <taxon>Bacteria</taxon>
        <taxon>Bacillati</taxon>
        <taxon>Bacillota</taxon>
        <taxon>Bacilli</taxon>
        <taxon>Bacillales</taxon>
        <taxon>Paenibacillaceae</taxon>
        <taxon>Aneurinibacillus group</taxon>
        <taxon>Ammoniphilus</taxon>
    </lineage>
</organism>
<dbReference type="PANTHER" id="PTHR43227:SF7">
    <property type="entry name" value="ARABINOOLIGOSACCHARIDES TRANSPORT SYSTEM PERMEASE PROTEIN ARAP"/>
    <property type="match status" value="1"/>
</dbReference>
<dbReference type="InterPro" id="IPR000515">
    <property type="entry name" value="MetI-like"/>
</dbReference>
<evidence type="ECO:0000256" key="2">
    <source>
        <dbReference type="ARBA" id="ARBA00022448"/>
    </source>
</evidence>
<feature type="transmembrane region" description="Helical" evidence="7">
    <location>
        <begin position="164"/>
        <end position="184"/>
    </location>
</feature>
<feature type="domain" description="ABC transmembrane type-1" evidence="8">
    <location>
        <begin position="86"/>
        <end position="300"/>
    </location>
</feature>
<dbReference type="PROSITE" id="PS50928">
    <property type="entry name" value="ABC_TM1"/>
    <property type="match status" value="1"/>
</dbReference>
<evidence type="ECO:0000259" key="8">
    <source>
        <dbReference type="PROSITE" id="PS50928"/>
    </source>
</evidence>
<feature type="transmembrane region" description="Helical" evidence="7">
    <location>
        <begin position="26"/>
        <end position="47"/>
    </location>
</feature>